<gene>
    <name evidence="3" type="ordered locus">RHA1_ro03795</name>
</gene>
<sequence>MPCNSPEQPRRVREHVTMRGVNLPDIRPAIVHTGVRILLGRSKLRTAEDTRRDVHATTLRPASFNPPPSPLLRGVRLSADRTGGFPVFTVEPDNGRYGKTVVDFHGGAYVREIMSVHWLFARTITAAASVRLLLPIYPLAPHRTAARTVADAADLVESAISTRGADNVAVIGDSAGGGLALAAAQELKRRGAPQPSRLILVAPWLDATMSDPTQATIEKRDILLARGGLEEAGRLYAGDLEVTDWRVSPLFGDLTGLAPMSVYTGTHDILVTDSRALTQRAREAGTTVDYIEEIGMQHDYALFPLIRQARAARDDIVRTLRA</sequence>
<dbReference type="InterPro" id="IPR029058">
    <property type="entry name" value="AB_hydrolase_fold"/>
</dbReference>
<proteinExistence type="predicted"/>
<dbReference type="GO" id="GO:0016787">
    <property type="term" value="F:hydrolase activity"/>
    <property type="evidence" value="ECO:0007669"/>
    <property type="project" value="UniProtKB-KW"/>
</dbReference>
<feature type="domain" description="Alpha/beta hydrolase fold-3" evidence="2">
    <location>
        <begin position="101"/>
        <end position="301"/>
    </location>
</feature>
<dbReference type="Gene3D" id="3.40.50.1820">
    <property type="entry name" value="alpha/beta hydrolase"/>
    <property type="match status" value="1"/>
</dbReference>
<evidence type="ECO:0000256" key="1">
    <source>
        <dbReference type="ARBA" id="ARBA00022801"/>
    </source>
</evidence>
<dbReference type="eggNOG" id="COG0657">
    <property type="taxonomic scope" value="Bacteria"/>
</dbReference>
<reference evidence="4" key="1">
    <citation type="journal article" date="2006" name="Proc. Natl. Acad. Sci. U.S.A.">
        <title>The complete genome of Rhodococcus sp. RHA1 provides insights into a catabolic powerhouse.</title>
        <authorList>
            <person name="McLeod M.P."/>
            <person name="Warren R.L."/>
            <person name="Hsiao W.W.L."/>
            <person name="Araki N."/>
            <person name="Myhre M."/>
            <person name="Fernandes C."/>
            <person name="Miyazawa D."/>
            <person name="Wong W."/>
            <person name="Lillquist A.L."/>
            <person name="Wang D."/>
            <person name="Dosanjh M."/>
            <person name="Hara H."/>
            <person name="Petrescu A."/>
            <person name="Morin R.D."/>
            <person name="Yang G."/>
            <person name="Stott J.M."/>
            <person name="Schein J.E."/>
            <person name="Shin H."/>
            <person name="Smailus D."/>
            <person name="Siddiqui A.S."/>
            <person name="Marra M.A."/>
            <person name="Jones S.J.M."/>
            <person name="Holt R."/>
            <person name="Brinkman F.S.L."/>
            <person name="Miyauchi K."/>
            <person name="Fukuda M."/>
            <person name="Davies J.E."/>
            <person name="Mohn W.W."/>
            <person name="Eltis L.D."/>
        </authorList>
    </citation>
    <scope>NUCLEOTIDE SEQUENCE [LARGE SCALE GENOMIC DNA]</scope>
    <source>
        <strain evidence="4">RHA1</strain>
    </source>
</reference>
<evidence type="ECO:0000313" key="4">
    <source>
        <dbReference type="Proteomes" id="UP000008710"/>
    </source>
</evidence>
<evidence type="ECO:0000259" key="2">
    <source>
        <dbReference type="Pfam" id="PF07859"/>
    </source>
</evidence>
<dbReference type="EMBL" id="CP000431">
    <property type="protein sequence ID" value="ABG95595.1"/>
    <property type="molecule type" value="Genomic_DNA"/>
</dbReference>
<name>Q0SA41_RHOJR</name>
<dbReference type="InterPro" id="IPR013094">
    <property type="entry name" value="AB_hydrolase_3"/>
</dbReference>
<dbReference type="HOGENOM" id="CLU_012494_13_1_11"/>
<keyword evidence="1" id="KW-0378">Hydrolase</keyword>
<accession>Q0SA41</accession>
<dbReference type="Pfam" id="PF07859">
    <property type="entry name" value="Abhydrolase_3"/>
    <property type="match status" value="1"/>
</dbReference>
<dbReference type="PANTHER" id="PTHR48081">
    <property type="entry name" value="AB HYDROLASE SUPERFAMILY PROTEIN C4A8.06C"/>
    <property type="match status" value="1"/>
</dbReference>
<dbReference type="KEGG" id="rha:RHA1_ro03795"/>
<protein>
    <submittedName>
        <fullName evidence="3">Possible esterase</fullName>
    </submittedName>
</protein>
<dbReference type="AlphaFoldDB" id="Q0SA41"/>
<dbReference type="PANTHER" id="PTHR48081:SF8">
    <property type="entry name" value="ALPHA_BETA HYDROLASE FOLD-3 DOMAIN-CONTAINING PROTEIN-RELATED"/>
    <property type="match status" value="1"/>
</dbReference>
<organism evidence="3 4">
    <name type="scientific">Rhodococcus jostii (strain RHA1)</name>
    <dbReference type="NCBI Taxonomy" id="101510"/>
    <lineage>
        <taxon>Bacteria</taxon>
        <taxon>Bacillati</taxon>
        <taxon>Actinomycetota</taxon>
        <taxon>Actinomycetes</taxon>
        <taxon>Mycobacteriales</taxon>
        <taxon>Nocardiaceae</taxon>
        <taxon>Rhodococcus</taxon>
    </lineage>
</organism>
<dbReference type="SUPFAM" id="SSF53474">
    <property type="entry name" value="alpha/beta-Hydrolases"/>
    <property type="match status" value="1"/>
</dbReference>
<dbReference type="InterPro" id="IPR050300">
    <property type="entry name" value="GDXG_lipolytic_enzyme"/>
</dbReference>
<evidence type="ECO:0000313" key="3">
    <source>
        <dbReference type="EMBL" id="ABG95595.1"/>
    </source>
</evidence>
<dbReference type="Proteomes" id="UP000008710">
    <property type="component" value="Chromosome"/>
</dbReference>